<dbReference type="PIRSF" id="PIRSF019693">
    <property type="entry name" value="VAMP-associated"/>
    <property type="match status" value="1"/>
</dbReference>
<keyword evidence="7" id="KW-0175">Coiled coil</keyword>
<gene>
    <name evidence="10" type="ORF">TTRE_0000650701</name>
</gene>
<comment type="subcellular location">
    <subcellularLocation>
        <location evidence="1">Membrane</location>
        <topology evidence="1">Single-pass type IV membrane protein</topology>
    </subcellularLocation>
</comment>
<name>A0A077ZCX0_TRITR</name>
<dbReference type="PANTHER" id="PTHR10809">
    <property type="entry name" value="VESICLE-ASSOCIATED MEMBRANE PROTEIN-ASSOCIATED PROTEIN"/>
    <property type="match status" value="1"/>
</dbReference>
<dbReference type="GO" id="GO:0005886">
    <property type="term" value="C:plasma membrane"/>
    <property type="evidence" value="ECO:0007669"/>
    <property type="project" value="TreeGrafter"/>
</dbReference>
<dbReference type="Pfam" id="PF00635">
    <property type="entry name" value="Motile_Sperm"/>
    <property type="match status" value="1"/>
</dbReference>
<dbReference type="InterPro" id="IPR000535">
    <property type="entry name" value="MSP_dom"/>
</dbReference>
<dbReference type="GO" id="GO:0005789">
    <property type="term" value="C:endoplasmic reticulum membrane"/>
    <property type="evidence" value="ECO:0007669"/>
    <property type="project" value="InterPro"/>
</dbReference>
<evidence type="ECO:0000313" key="11">
    <source>
        <dbReference type="Proteomes" id="UP000030665"/>
    </source>
</evidence>
<proteinExistence type="inferred from homology"/>
<keyword evidence="3 8" id="KW-0812">Transmembrane</keyword>
<sequence length="230" mass="26228">MRRPFDVTLAAVVICSSYELVRFVGPFSKVVQTNLTLTNPTTLPVCFKVKTTAPNEYSVRPNAGVIHPKESMSVTIMLHMIPSLEDKNKHKFMVQSAFMSDTSIPLDNFWKSTPEKELMDTKLRVLFDWLSQDQSETTTAGSFESVSKAGALQSECRKLAEENKMLLDQLRHLESENMSLRDRIDELEKVSRTEVAPDTSVWEFKDNYMFIIAFVVVMAAVLFGLMQHFF</sequence>
<evidence type="ECO:0000259" key="9">
    <source>
        <dbReference type="PROSITE" id="PS50202"/>
    </source>
</evidence>
<dbReference type="Proteomes" id="UP000030665">
    <property type="component" value="Unassembled WGS sequence"/>
</dbReference>
<reference evidence="10" key="1">
    <citation type="submission" date="2014-01" db="EMBL/GenBank/DDBJ databases">
        <authorList>
            <person name="Aslett M."/>
        </authorList>
    </citation>
    <scope>NUCLEOTIDE SEQUENCE</scope>
</reference>
<keyword evidence="11" id="KW-1185">Reference proteome</keyword>
<evidence type="ECO:0000256" key="6">
    <source>
        <dbReference type="RuleBase" id="RU003425"/>
    </source>
</evidence>
<dbReference type="InterPro" id="IPR008962">
    <property type="entry name" value="PapD-like_sf"/>
</dbReference>
<keyword evidence="6" id="KW-0963">Cytoplasm</keyword>
<evidence type="ECO:0000256" key="2">
    <source>
        <dbReference type="ARBA" id="ARBA00008932"/>
    </source>
</evidence>
<dbReference type="PROSITE" id="PS50202">
    <property type="entry name" value="MSP"/>
    <property type="match status" value="1"/>
</dbReference>
<dbReference type="SUPFAM" id="SSF49354">
    <property type="entry name" value="PapD-like"/>
    <property type="match status" value="1"/>
</dbReference>
<dbReference type="STRING" id="36087.A0A077ZCX0"/>
<dbReference type="AlphaFoldDB" id="A0A077ZCX0"/>
<evidence type="ECO:0000256" key="3">
    <source>
        <dbReference type="ARBA" id="ARBA00022692"/>
    </source>
</evidence>
<evidence type="ECO:0000256" key="4">
    <source>
        <dbReference type="ARBA" id="ARBA00022989"/>
    </source>
</evidence>
<accession>A0A077ZCX0</accession>
<evidence type="ECO:0000256" key="7">
    <source>
        <dbReference type="SAM" id="Coils"/>
    </source>
</evidence>
<dbReference type="OrthoDB" id="264603at2759"/>
<keyword evidence="5 8" id="KW-0472">Membrane</keyword>
<dbReference type="GO" id="GO:0033149">
    <property type="term" value="F:FFAT motif binding"/>
    <property type="evidence" value="ECO:0007669"/>
    <property type="project" value="TreeGrafter"/>
</dbReference>
<evidence type="ECO:0000256" key="8">
    <source>
        <dbReference type="SAM" id="Phobius"/>
    </source>
</evidence>
<keyword evidence="4 8" id="KW-1133">Transmembrane helix</keyword>
<feature type="domain" description="MSP" evidence="9">
    <location>
        <begin position="11"/>
        <end position="128"/>
    </location>
</feature>
<dbReference type="InterPro" id="IPR016763">
    <property type="entry name" value="VAP"/>
</dbReference>
<protein>
    <recommendedName>
        <fullName evidence="6">Major sperm protein</fullName>
    </recommendedName>
</protein>
<keyword evidence="6" id="KW-0206">Cytoskeleton</keyword>
<evidence type="ECO:0000256" key="1">
    <source>
        <dbReference type="ARBA" id="ARBA00004211"/>
    </source>
</evidence>
<comment type="similarity">
    <text evidence="2">Belongs to the VAMP-associated protein (VAP) (TC 9.B.17) family.</text>
</comment>
<dbReference type="GO" id="GO:0090158">
    <property type="term" value="P:endoplasmic reticulum membrane organization"/>
    <property type="evidence" value="ECO:0007669"/>
    <property type="project" value="TreeGrafter"/>
</dbReference>
<dbReference type="GO" id="GO:0061817">
    <property type="term" value="P:endoplasmic reticulum-plasma membrane tethering"/>
    <property type="evidence" value="ECO:0007669"/>
    <property type="project" value="TreeGrafter"/>
</dbReference>
<evidence type="ECO:0000313" key="10">
    <source>
        <dbReference type="EMBL" id="CDW58202.1"/>
    </source>
</evidence>
<feature type="transmembrane region" description="Helical" evidence="8">
    <location>
        <begin position="208"/>
        <end position="226"/>
    </location>
</feature>
<feature type="coiled-coil region" evidence="7">
    <location>
        <begin position="149"/>
        <end position="190"/>
    </location>
</feature>
<reference evidence="10" key="2">
    <citation type="submission" date="2014-03" db="EMBL/GenBank/DDBJ databases">
        <title>The whipworm genome and dual-species transcriptomics of an intimate host-pathogen interaction.</title>
        <authorList>
            <person name="Foth B.J."/>
            <person name="Tsai I.J."/>
            <person name="Reid A.J."/>
            <person name="Bancroft A.J."/>
            <person name="Nichol S."/>
            <person name="Tracey A."/>
            <person name="Holroyd N."/>
            <person name="Cotton J.A."/>
            <person name="Stanley E.J."/>
            <person name="Zarowiecki M."/>
            <person name="Liu J.Z."/>
            <person name="Huckvale T."/>
            <person name="Cooper P.J."/>
            <person name="Grencis R.K."/>
            <person name="Berriman M."/>
        </authorList>
    </citation>
    <scope>NUCLEOTIDE SEQUENCE [LARGE SCALE GENOMIC DNA]</scope>
</reference>
<evidence type="ECO:0000256" key="5">
    <source>
        <dbReference type="ARBA" id="ARBA00023136"/>
    </source>
</evidence>
<organism evidence="10 11">
    <name type="scientific">Trichuris trichiura</name>
    <name type="common">Whipworm</name>
    <name type="synonym">Trichocephalus trichiurus</name>
    <dbReference type="NCBI Taxonomy" id="36087"/>
    <lineage>
        <taxon>Eukaryota</taxon>
        <taxon>Metazoa</taxon>
        <taxon>Ecdysozoa</taxon>
        <taxon>Nematoda</taxon>
        <taxon>Enoplea</taxon>
        <taxon>Dorylaimia</taxon>
        <taxon>Trichinellida</taxon>
        <taxon>Trichuridae</taxon>
        <taxon>Trichuris</taxon>
    </lineage>
</organism>
<dbReference type="PANTHER" id="PTHR10809:SF6">
    <property type="entry name" value="AT11025P-RELATED"/>
    <property type="match status" value="1"/>
</dbReference>
<dbReference type="InterPro" id="IPR013783">
    <property type="entry name" value="Ig-like_fold"/>
</dbReference>
<dbReference type="Gene3D" id="2.60.40.10">
    <property type="entry name" value="Immunoglobulins"/>
    <property type="match status" value="1"/>
</dbReference>
<comment type="function">
    <text evidence="6">Central component in molecular interactions underlying sperm crawling. Forms an extensive filament system that extends from sperm villipoda, along the leading edge of the pseudopod.</text>
</comment>
<dbReference type="EMBL" id="HG806285">
    <property type="protein sequence ID" value="CDW58202.1"/>
    <property type="molecule type" value="Genomic_DNA"/>
</dbReference>